<dbReference type="RefSeq" id="WP_320286385.1">
    <property type="nucleotide sequence ID" value="NZ_JAVIIW010000004.1"/>
</dbReference>
<dbReference type="Proteomes" id="UP001287059">
    <property type="component" value="Unassembled WGS sequence"/>
</dbReference>
<proteinExistence type="predicted"/>
<evidence type="ECO:0000313" key="2">
    <source>
        <dbReference type="EMBL" id="MDX8477963.1"/>
    </source>
</evidence>
<dbReference type="Gene3D" id="3.40.50.620">
    <property type="entry name" value="HUPs"/>
    <property type="match status" value="1"/>
</dbReference>
<protein>
    <submittedName>
        <fullName evidence="2">YdcF family protein</fullName>
    </submittedName>
</protein>
<dbReference type="InterPro" id="IPR051599">
    <property type="entry name" value="Cell_Envelope_Assoc"/>
</dbReference>
<dbReference type="CDD" id="cd06259">
    <property type="entry name" value="YdcF-like"/>
    <property type="match status" value="1"/>
</dbReference>
<evidence type="ECO:0000313" key="3">
    <source>
        <dbReference type="Proteomes" id="UP001287059"/>
    </source>
</evidence>
<dbReference type="Pfam" id="PF02698">
    <property type="entry name" value="DUF218"/>
    <property type="match status" value="1"/>
</dbReference>
<accession>A0ABU4XTK1</accession>
<keyword evidence="3" id="KW-1185">Reference proteome</keyword>
<feature type="domain" description="DUF218" evidence="1">
    <location>
        <begin position="2"/>
        <end position="107"/>
    </location>
</feature>
<evidence type="ECO:0000259" key="1">
    <source>
        <dbReference type="Pfam" id="PF02698"/>
    </source>
</evidence>
<reference evidence="2 3" key="1">
    <citation type="submission" date="2023-08" db="EMBL/GenBank/DDBJ databases">
        <title>Implementing the SeqCode for naming new Mesorhizobium species isolated from Vachellia karroo root nodules.</title>
        <authorList>
            <person name="Van Lill M."/>
        </authorList>
    </citation>
    <scope>NUCLEOTIDE SEQUENCE [LARGE SCALE GENOMIC DNA]</scope>
    <source>
        <strain evidence="2 3">VK24D</strain>
    </source>
</reference>
<dbReference type="PANTHER" id="PTHR30336">
    <property type="entry name" value="INNER MEMBRANE PROTEIN, PROBABLE PERMEASE"/>
    <property type="match status" value="1"/>
</dbReference>
<name>A0ABU4XTK1_9HYPH</name>
<organism evidence="2 3">
    <name type="scientific">Mesorhizobium album</name>
    <dbReference type="NCBI Taxonomy" id="3072314"/>
    <lineage>
        <taxon>Bacteria</taxon>
        <taxon>Pseudomonadati</taxon>
        <taxon>Pseudomonadota</taxon>
        <taxon>Alphaproteobacteria</taxon>
        <taxon>Hyphomicrobiales</taxon>
        <taxon>Phyllobacteriaceae</taxon>
        <taxon>Mesorhizobium</taxon>
    </lineage>
</organism>
<feature type="non-terminal residue" evidence="2">
    <location>
        <position position="1"/>
    </location>
</feature>
<dbReference type="InterPro" id="IPR014729">
    <property type="entry name" value="Rossmann-like_a/b/a_fold"/>
</dbReference>
<sequence length="124" mass="13429">SQVARDILVMLGVPAQRIEMEERSRTTCENAIESKAAVQPKPGELWLLVTSASHMPRAMACFRAVGFPVAAYPVDYRTRGTAGLWRPTGSVAAGLSAADLAAHEWLGLLTYWSTGKTAELFPEP</sequence>
<comment type="caution">
    <text evidence="2">The sequence shown here is derived from an EMBL/GenBank/DDBJ whole genome shotgun (WGS) entry which is preliminary data.</text>
</comment>
<dbReference type="EMBL" id="JAVIIW010000004">
    <property type="protein sequence ID" value="MDX8477963.1"/>
    <property type="molecule type" value="Genomic_DNA"/>
</dbReference>
<dbReference type="InterPro" id="IPR003848">
    <property type="entry name" value="DUF218"/>
</dbReference>
<gene>
    <name evidence="2" type="ORF">RFN28_05625</name>
</gene>
<dbReference type="PANTHER" id="PTHR30336:SF4">
    <property type="entry name" value="ENVELOPE BIOGENESIS FACTOR ELYC"/>
    <property type="match status" value="1"/>
</dbReference>